<name>A0A345AWL1_9CAUD</name>
<keyword evidence="1" id="KW-0540">Nuclease</keyword>
<dbReference type="Proteomes" id="UP000257501">
    <property type="component" value="Segment"/>
</dbReference>
<keyword evidence="2" id="KW-1185">Reference proteome</keyword>
<proteinExistence type="predicted"/>
<evidence type="ECO:0000313" key="1">
    <source>
        <dbReference type="EMBL" id="AXF41294.1"/>
    </source>
</evidence>
<evidence type="ECO:0000313" key="2">
    <source>
        <dbReference type="Proteomes" id="UP000257501"/>
    </source>
</evidence>
<keyword evidence="1" id="KW-0378">Hydrolase</keyword>
<dbReference type="RefSeq" id="YP_009806415.1">
    <property type="nucleotide sequence ID" value="NC_048015.1"/>
</dbReference>
<dbReference type="GeneID" id="54997273"/>
<gene>
    <name evidence="1" type="primary">denV</name>
    <name evidence="1" type="ORF">S-TIM4_ORF_158</name>
</gene>
<dbReference type="EMBL" id="MH512890">
    <property type="protein sequence ID" value="AXF41294.1"/>
    <property type="molecule type" value="Genomic_DNA"/>
</dbReference>
<sequence>MRIQVTSSDLYKEVKELVLSPDFPWHWHDKAYNDDEVTEGRTNFGFFSHVVLERPGYTYLTPKINSDHFPLFHDLFVEICRDNNIDPKVIYRINANLTTESHHNKYGPDHTDHDFPHKNMLIYLTGTHGGLTKVGNTNYSCMPNEAIVFEGVHAHMEPTSGRRVVLVYTFL</sequence>
<reference evidence="1 2" key="1">
    <citation type="journal article" date="2011" name="Nature">
        <title>Genomic island variability facilitates Prochlorococcus-virus coexistence.</title>
        <authorList>
            <person name="Avrani S."/>
            <person name="Wurtzel O."/>
            <person name="Sharon I."/>
            <person name="Sorek R."/>
            <person name="Lindell D."/>
        </authorList>
    </citation>
    <scope>NUCLEOTIDE SEQUENCE [LARGE SCALE GENOMIC DNA]</scope>
</reference>
<dbReference type="KEGG" id="vg:54997273"/>
<keyword evidence="1" id="KW-0255">Endonuclease</keyword>
<dbReference type="GO" id="GO:0004519">
    <property type="term" value="F:endonuclease activity"/>
    <property type="evidence" value="ECO:0007669"/>
    <property type="project" value="UniProtKB-KW"/>
</dbReference>
<accession>A0A345AWL1</accession>
<organism evidence="1 2">
    <name type="scientific">Cyanophage S-TIM4</name>
    <dbReference type="NCBI Taxonomy" id="1048189"/>
    <lineage>
        <taxon>Viruses</taxon>
        <taxon>Duplodnaviria</taxon>
        <taxon>Heunggongvirae</taxon>
        <taxon>Uroviricota</taxon>
        <taxon>Caudoviricetes</taxon>
        <taxon>Pantevenvirales</taxon>
        <taxon>Kyanoviridae</taxon>
        <taxon>Thaumasvirus</taxon>
        <taxon>Thaumasvirus stim4</taxon>
    </lineage>
</organism>
<protein>
    <submittedName>
        <fullName evidence="1">DNA endonuclease V</fullName>
    </submittedName>
</protein>